<dbReference type="SUPFAM" id="SSF52172">
    <property type="entry name" value="CheY-like"/>
    <property type="match status" value="1"/>
</dbReference>
<feature type="domain" description="Response regulatory" evidence="7">
    <location>
        <begin position="380"/>
        <end position="499"/>
    </location>
</feature>
<dbReference type="PROSITE" id="PS50110">
    <property type="entry name" value="RESPONSE_REGULATORY"/>
    <property type="match status" value="1"/>
</dbReference>
<keyword evidence="3" id="KW-0805">Transcription regulation</keyword>
<evidence type="ECO:0000259" key="7">
    <source>
        <dbReference type="PROSITE" id="PS50110"/>
    </source>
</evidence>
<dbReference type="InterPro" id="IPR043128">
    <property type="entry name" value="Rev_trsase/Diguanyl_cyclase"/>
</dbReference>
<reference evidence="9 10" key="1">
    <citation type="submission" date="2021-01" db="EMBL/GenBank/DDBJ databases">
        <title>Tumebacillus sp. strain ITR2 16S ribosomal RNA gene Genome sequencing and assembly.</title>
        <authorList>
            <person name="Kang M."/>
        </authorList>
    </citation>
    <scope>NUCLEOTIDE SEQUENCE [LARGE SCALE GENOMIC DNA]</scope>
    <source>
        <strain evidence="9 10">ITR2</strain>
    </source>
</reference>
<dbReference type="SMART" id="SM00448">
    <property type="entry name" value="REC"/>
    <property type="match status" value="1"/>
</dbReference>
<feature type="modified residue" description="4-aspartylphosphate" evidence="6">
    <location>
        <position position="432"/>
    </location>
</feature>
<dbReference type="Pfam" id="PF00072">
    <property type="entry name" value="Response_reg"/>
    <property type="match status" value="1"/>
</dbReference>
<evidence type="ECO:0000313" key="10">
    <source>
        <dbReference type="Proteomes" id="UP000602284"/>
    </source>
</evidence>
<keyword evidence="4" id="KW-0238">DNA-binding</keyword>
<evidence type="ECO:0000256" key="5">
    <source>
        <dbReference type="ARBA" id="ARBA00023163"/>
    </source>
</evidence>
<dbReference type="RefSeq" id="WP_201638042.1">
    <property type="nucleotide sequence ID" value="NZ_JAEQNB010000008.1"/>
</dbReference>
<keyword evidence="5" id="KW-0804">Transcription</keyword>
<evidence type="ECO:0000256" key="6">
    <source>
        <dbReference type="PROSITE-ProRule" id="PRU00169"/>
    </source>
</evidence>
<dbReference type="Pfam" id="PF00990">
    <property type="entry name" value="GGDEF"/>
    <property type="match status" value="1"/>
</dbReference>
<evidence type="ECO:0000313" key="9">
    <source>
        <dbReference type="EMBL" id="MBL0389044.1"/>
    </source>
</evidence>
<dbReference type="Gene3D" id="6.10.250.690">
    <property type="match status" value="1"/>
</dbReference>
<feature type="domain" description="GGDEF" evidence="8">
    <location>
        <begin position="257"/>
        <end position="378"/>
    </location>
</feature>
<evidence type="ECO:0000256" key="2">
    <source>
        <dbReference type="ARBA" id="ARBA00023012"/>
    </source>
</evidence>
<evidence type="ECO:0000256" key="1">
    <source>
        <dbReference type="ARBA" id="ARBA00022553"/>
    </source>
</evidence>
<keyword evidence="1 6" id="KW-0597">Phosphoprotein</keyword>
<dbReference type="SUPFAM" id="SSF55073">
    <property type="entry name" value="Nucleotide cyclase"/>
    <property type="match status" value="1"/>
</dbReference>
<dbReference type="PANTHER" id="PTHR48111">
    <property type="entry name" value="REGULATOR OF RPOS"/>
    <property type="match status" value="1"/>
</dbReference>
<accession>A0ABS1JGB6</accession>
<gene>
    <name evidence="9" type="ORF">JJB07_20845</name>
</gene>
<proteinExistence type="predicted"/>
<dbReference type="InterPro" id="IPR029787">
    <property type="entry name" value="Nucleotide_cyclase"/>
</dbReference>
<keyword evidence="2" id="KW-0902">Two-component regulatory system</keyword>
<sequence length="504" mass="57984">MKISKMIKYQQLFKEQSTKQFESWRTAESVSTEDLYQFLHRVKGSGASIGLPLWSLQAELLLDDLHRAGGEHNRKQWAREELFAFLNPLLQVAVEGDGQPAETATGSLMTENVFVLLVTQQAAVVTEVKAELEGLGWSVIAMDSAARATRSFFRYKPDLLIVDDKLALDQTSEGRYLLQKVEEHGIGRVLIGEQVPDSATEQWDAVFERPLAWVSWMGTCKRLVRRRDLARQRMRESSLSIQILEQQWPHVKNWLGERAVLAYLDIERLREINELRGYAAGDEEMEKLASLLRERFPEAGVYHGSEDEFYLLLQADSPQQVQEDLLQACRALPWLTINVRVMPVLPNEEISLALRRLRDGNLFAAHAEMAATAEIVQTQYLAIIDDDEIVRSLLSEQFKLLPNLNIMSYREGESFFDDAWHKQDGQYLLIIDGMLPRMDGFEVVYKVRTQYDADKYSILMLTGRKSEKDIVRALELGVDDYITKPFGIRELEARVKRLFKRLER</sequence>
<dbReference type="Proteomes" id="UP000602284">
    <property type="component" value="Unassembled WGS sequence"/>
</dbReference>
<dbReference type="InterPro" id="IPR001789">
    <property type="entry name" value="Sig_transdc_resp-reg_receiver"/>
</dbReference>
<evidence type="ECO:0000256" key="3">
    <source>
        <dbReference type="ARBA" id="ARBA00023015"/>
    </source>
</evidence>
<keyword evidence="10" id="KW-1185">Reference proteome</keyword>
<evidence type="ECO:0000259" key="8">
    <source>
        <dbReference type="PROSITE" id="PS50887"/>
    </source>
</evidence>
<dbReference type="PROSITE" id="PS50887">
    <property type="entry name" value="GGDEF"/>
    <property type="match status" value="1"/>
</dbReference>
<dbReference type="EMBL" id="JAEQNB010000008">
    <property type="protein sequence ID" value="MBL0389044.1"/>
    <property type="molecule type" value="Genomic_DNA"/>
</dbReference>
<dbReference type="InterPro" id="IPR000160">
    <property type="entry name" value="GGDEF_dom"/>
</dbReference>
<dbReference type="PANTHER" id="PTHR48111:SF40">
    <property type="entry name" value="PHOSPHATE REGULON TRANSCRIPTIONAL REGULATORY PROTEIN PHOB"/>
    <property type="match status" value="1"/>
</dbReference>
<protein>
    <submittedName>
        <fullName evidence="9">Response regulator</fullName>
    </submittedName>
</protein>
<organism evidence="9 10">
    <name type="scientific">Tumebacillus amylolyticus</name>
    <dbReference type="NCBI Taxonomy" id="2801339"/>
    <lineage>
        <taxon>Bacteria</taxon>
        <taxon>Bacillati</taxon>
        <taxon>Bacillota</taxon>
        <taxon>Bacilli</taxon>
        <taxon>Bacillales</taxon>
        <taxon>Alicyclobacillaceae</taxon>
        <taxon>Tumebacillus</taxon>
    </lineage>
</organism>
<dbReference type="Gene3D" id="3.40.50.2300">
    <property type="match status" value="1"/>
</dbReference>
<comment type="caution">
    <text evidence="9">The sequence shown here is derived from an EMBL/GenBank/DDBJ whole genome shotgun (WGS) entry which is preliminary data.</text>
</comment>
<dbReference type="InterPro" id="IPR011006">
    <property type="entry name" value="CheY-like_superfamily"/>
</dbReference>
<evidence type="ECO:0000256" key="4">
    <source>
        <dbReference type="ARBA" id="ARBA00023125"/>
    </source>
</evidence>
<dbReference type="InterPro" id="IPR039420">
    <property type="entry name" value="WalR-like"/>
</dbReference>
<dbReference type="Gene3D" id="3.30.70.270">
    <property type="match status" value="1"/>
</dbReference>
<name>A0ABS1JGB6_9BACL</name>